<dbReference type="GO" id="GO:0004157">
    <property type="term" value="F:dihydropyrimidinase activity"/>
    <property type="evidence" value="ECO:0007669"/>
    <property type="project" value="TreeGrafter"/>
</dbReference>
<protein>
    <submittedName>
        <fullName evidence="3">NYN domain-containing protein</fullName>
    </submittedName>
</protein>
<dbReference type="GO" id="GO:0005829">
    <property type="term" value="C:cytosol"/>
    <property type="evidence" value="ECO:0007669"/>
    <property type="project" value="TreeGrafter"/>
</dbReference>
<dbReference type="Proteomes" id="UP000887564">
    <property type="component" value="Unplaced"/>
</dbReference>
<sequence>MGWIIMVIDVVNPRGGESVLAACDRVRKAAEAKSLCNFGFSVMISTWNDIVKKEMGLVVKDKGINSFIIDLHSDDQLYQAFLTLEGEFIDRVAVLSQLTNCPLAVMSVSSSEARNAVLRNRINSVIFPEVSR</sequence>
<reference evidence="3" key="1">
    <citation type="submission" date="2022-11" db="UniProtKB">
        <authorList>
            <consortium name="WormBaseParasite"/>
        </authorList>
    </citation>
    <scope>IDENTIFICATION</scope>
</reference>
<proteinExistence type="inferred from homology"/>
<dbReference type="GO" id="GO:0006208">
    <property type="term" value="P:pyrimidine nucleobase catabolic process"/>
    <property type="evidence" value="ECO:0007669"/>
    <property type="project" value="TreeGrafter"/>
</dbReference>
<evidence type="ECO:0000256" key="1">
    <source>
        <dbReference type="ARBA" id="ARBA00008829"/>
    </source>
</evidence>
<dbReference type="PANTHER" id="PTHR11647">
    <property type="entry name" value="HYDRANTOINASE/DIHYDROPYRIMIDINASE FAMILY MEMBER"/>
    <property type="match status" value="1"/>
</dbReference>
<organism evidence="2 3">
    <name type="scientific">Parascaris equorum</name>
    <name type="common">Equine roundworm</name>
    <dbReference type="NCBI Taxonomy" id="6256"/>
    <lineage>
        <taxon>Eukaryota</taxon>
        <taxon>Metazoa</taxon>
        <taxon>Ecdysozoa</taxon>
        <taxon>Nematoda</taxon>
        <taxon>Chromadorea</taxon>
        <taxon>Rhabditida</taxon>
        <taxon>Spirurina</taxon>
        <taxon>Ascaridomorpha</taxon>
        <taxon>Ascaridoidea</taxon>
        <taxon>Ascarididae</taxon>
        <taxon>Parascaris</taxon>
    </lineage>
</organism>
<evidence type="ECO:0000313" key="2">
    <source>
        <dbReference type="Proteomes" id="UP000887564"/>
    </source>
</evidence>
<evidence type="ECO:0000313" key="3">
    <source>
        <dbReference type="WBParaSite" id="PEQ_0001329701-mRNA-1"/>
    </source>
</evidence>
<name>A0A914S4N5_PAREQ</name>
<comment type="similarity">
    <text evidence="1">Belongs to the metallo-dependent hydrolases superfamily. Hydantoinase/dihydropyrimidinase family.</text>
</comment>
<dbReference type="Gene3D" id="3.20.20.140">
    <property type="entry name" value="Metal-dependent hydrolases"/>
    <property type="match status" value="1"/>
</dbReference>
<keyword evidence="2" id="KW-1185">Reference proteome</keyword>
<dbReference type="InterPro" id="IPR032466">
    <property type="entry name" value="Metal_Hydrolase"/>
</dbReference>
<dbReference type="WBParaSite" id="PEQ_0001329701-mRNA-1">
    <property type="protein sequence ID" value="PEQ_0001329701-mRNA-1"/>
    <property type="gene ID" value="PEQ_0001329701"/>
</dbReference>
<dbReference type="PANTHER" id="PTHR11647:SF74">
    <property type="entry name" value="PROTEIN UNC-33"/>
    <property type="match status" value="1"/>
</dbReference>
<dbReference type="InterPro" id="IPR050378">
    <property type="entry name" value="Metallo-dep_Hydrolases_sf"/>
</dbReference>
<accession>A0A914S4N5</accession>
<dbReference type="AlphaFoldDB" id="A0A914S4N5"/>
<dbReference type="SUPFAM" id="SSF51556">
    <property type="entry name" value="Metallo-dependent hydrolases"/>
    <property type="match status" value="1"/>
</dbReference>